<feature type="transmembrane region" description="Helical" evidence="1">
    <location>
        <begin position="143"/>
        <end position="163"/>
    </location>
</feature>
<keyword evidence="1" id="KW-0472">Membrane</keyword>
<proteinExistence type="predicted"/>
<gene>
    <name evidence="2" type="ORF">GCM10009821_06370</name>
</gene>
<comment type="caution">
    <text evidence="2">The sequence shown here is derived from an EMBL/GenBank/DDBJ whole genome shotgun (WGS) entry which is preliminary data.</text>
</comment>
<dbReference type="Proteomes" id="UP001501480">
    <property type="component" value="Unassembled WGS sequence"/>
</dbReference>
<accession>A0ABN2VST6</accession>
<protein>
    <recommendedName>
        <fullName evidence="4">DUF998 domain-containing protein</fullName>
    </recommendedName>
</protein>
<evidence type="ECO:0000313" key="2">
    <source>
        <dbReference type="EMBL" id="GAA2071377.1"/>
    </source>
</evidence>
<keyword evidence="1" id="KW-1133">Transmembrane helix</keyword>
<reference evidence="2 3" key="1">
    <citation type="journal article" date="2019" name="Int. J. Syst. Evol. Microbiol.">
        <title>The Global Catalogue of Microorganisms (GCM) 10K type strain sequencing project: providing services to taxonomists for standard genome sequencing and annotation.</title>
        <authorList>
            <consortium name="The Broad Institute Genomics Platform"/>
            <consortium name="The Broad Institute Genome Sequencing Center for Infectious Disease"/>
            <person name="Wu L."/>
            <person name="Ma J."/>
        </authorList>
    </citation>
    <scope>NUCLEOTIDE SEQUENCE [LARGE SCALE GENOMIC DNA]</scope>
    <source>
        <strain evidence="2 3">JCM 15749</strain>
    </source>
</reference>
<feature type="transmembrane region" description="Helical" evidence="1">
    <location>
        <begin position="44"/>
        <end position="63"/>
    </location>
</feature>
<evidence type="ECO:0008006" key="4">
    <source>
        <dbReference type="Google" id="ProtNLM"/>
    </source>
</evidence>
<dbReference type="EMBL" id="BAAAPY010000001">
    <property type="protein sequence ID" value="GAA2071377.1"/>
    <property type="molecule type" value="Genomic_DNA"/>
</dbReference>
<feature type="transmembrane region" description="Helical" evidence="1">
    <location>
        <begin position="169"/>
        <end position="186"/>
    </location>
</feature>
<dbReference type="Pfam" id="PF06197">
    <property type="entry name" value="DUF998"/>
    <property type="match status" value="1"/>
</dbReference>
<keyword evidence="1" id="KW-0812">Transmembrane</keyword>
<feature type="transmembrane region" description="Helical" evidence="1">
    <location>
        <begin position="109"/>
        <end position="131"/>
    </location>
</feature>
<evidence type="ECO:0000313" key="3">
    <source>
        <dbReference type="Proteomes" id="UP001501480"/>
    </source>
</evidence>
<sequence length="199" mass="20531">MRDQPLSTSAAIGTALALVGLWTTGLLGEGLTVEVARAVDLGALPAWLWRATCLGAGVAVVLASRPAVRRLDPNARAGAAALLLQLGGVGLVLLASVPEGARPGEASGSWETVALLCLGALVPAAGFLLAARWRREPVMRTETVVGFVASTVALWAMLLASGQGDWTGLAQRVALTAALGWMAWLFTRSLDPDARSVRG</sequence>
<dbReference type="RefSeq" id="WP_344324185.1">
    <property type="nucleotide sequence ID" value="NZ_BAAAPY010000001.1"/>
</dbReference>
<dbReference type="InterPro" id="IPR009339">
    <property type="entry name" value="DUF998"/>
</dbReference>
<name>A0ABN2VST6_9ACTN</name>
<feature type="transmembrane region" description="Helical" evidence="1">
    <location>
        <begin position="75"/>
        <end position="97"/>
    </location>
</feature>
<keyword evidence="3" id="KW-1185">Reference proteome</keyword>
<evidence type="ECO:0000256" key="1">
    <source>
        <dbReference type="SAM" id="Phobius"/>
    </source>
</evidence>
<organism evidence="2 3">
    <name type="scientific">Aeromicrobium halocynthiae</name>
    <dbReference type="NCBI Taxonomy" id="560557"/>
    <lineage>
        <taxon>Bacteria</taxon>
        <taxon>Bacillati</taxon>
        <taxon>Actinomycetota</taxon>
        <taxon>Actinomycetes</taxon>
        <taxon>Propionibacteriales</taxon>
        <taxon>Nocardioidaceae</taxon>
        <taxon>Aeromicrobium</taxon>
    </lineage>
</organism>